<name>A0ABW5U564_9RHOB</name>
<dbReference type="EMBL" id="JBHUMP010000009">
    <property type="protein sequence ID" value="MFD2740196.1"/>
    <property type="molecule type" value="Genomic_DNA"/>
</dbReference>
<sequence length="204" mass="21885">MNRALILTLLALLLASCSRSERDDNISLRVGGPVCGDAALRGEPVGFVEGRINGCGIDHAVRLRAVSGVALSQGAVMDCDTARALKSWVETSARPALKRKGGGLRGLRVAAHYSCRTRNNQPGAKISEHGRGKAIDISGFILADGSRISVLEGWKKRSSAKALRRMHGGACGPFGTVLGPDADRFHRDHFHFDTANYRFGGYCR</sequence>
<dbReference type="RefSeq" id="WP_386374525.1">
    <property type="nucleotide sequence ID" value="NZ_JBHUMP010000009.1"/>
</dbReference>
<dbReference type="PROSITE" id="PS51257">
    <property type="entry name" value="PROKAR_LIPOPROTEIN"/>
    <property type="match status" value="1"/>
</dbReference>
<evidence type="ECO:0000259" key="2">
    <source>
        <dbReference type="Pfam" id="PF06904"/>
    </source>
</evidence>
<organism evidence="3 4">
    <name type="scientific">Sulfitobacter aestuarii</name>
    <dbReference type="NCBI Taxonomy" id="2161676"/>
    <lineage>
        <taxon>Bacteria</taxon>
        <taxon>Pseudomonadati</taxon>
        <taxon>Pseudomonadota</taxon>
        <taxon>Alphaproteobacteria</taxon>
        <taxon>Rhodobacterales</taxon>
        <taxon>Roseobacteraceae</taxon>
        <taxon>Sulfitobacter</taxon>
    </lineage>
</organism>
<evidence type="ECO:0000313" key="4">
    <source>
        <dbReference type="Proteomes" id="UP001597474"/>
    </source>
</evidence>
<protein>
    <submittedName>
        <fullName evidence="3">Extensin family protein</fullName>
    </submittedName>
</protein>
<accession>A0ABW5U564</accession>
<gene>
    <name evidence="3" type="ORF">ACFSUD_11480</name>
</gene>
<evidence type="ECO:0000313" key="3">
    <source>
        <dbReference type="EMBL" id="MFD2740196.1"/>
    </source>
</evidence>
<dbReference type="Proteomes" id="UP001597474">
    <property type="component" value="Unassembled WGS sequence"/>
</dbReference>
<keyword evidence="1" id="KW-0732">Signal</keyword>
<dbReference type="Pfam" id="PF06904">
    <property type="entry name" value="Extensin-like_C"/>
    <property type="match status" value="1"/>
</dbReference>
<keyword evidence="4" id="KW-1185">Reference proteome</keyword>
<evidence type="ECO:0000256" key="1">
    <source>
        <dbReference type="SAM" id="SignalP"/>
    </source>
</evidence>
<proteinExistence type="predicted"/>
<feature type="signal peptide" evidence="1">
    <location>
        <begin position="1"/>
        <end position="22"/>
    </location>
</feature>
<reference evidence="4" key="1">
    <citation type="journal article" date="2019" name="Int. J. Syst. Evol. Microbiol.">
        <title>The Global Catalogue of Microorganisms (GCM) 10K type strain sequencing project: providing services to taxonomists for standard genome sequencing and annotation.</title>
        <authorList>
            <consortium name="The Broad Institute Genomics Platform"/>
            <consortium name="The Broad Institute Genome Sequencing Center for Infectious Disease"/>
            <person name="Wu L."/>
            <person name="Ma J."/>
        </authorList>
    </citation>
    <scope>NUCLEOTIDE SEQUENCE [LARGE SCALE GENOMIC DNA]</scope>
    <source>
        <strain evidence="4">TISTR 2562</strain>
    </source>
</reference>
<feature type="chain" id="PRO_5045773093" evidence="1">
    <location>
        <begin position="23"/>
        <end position="204"/>
    </location>
</feature>
<comment type="caution">
    <text evidence="3">The sequence shown here is derived from an EMBL/GenBank/DDBJ whole genome shotgun (WGS) entry which is preliminary data.</text>
</comment>
<dbReference type="InterPro" id="IPR009683">
    <property type="entry name" value="Extensin-like_C"/>
</dbReference>
<feature type="domain" description="Extensin-like C-terminal" evidence="2">
    <location>
        <begin position="53"/>
        <end position="204"/>
    </location>
</feature>